<dbReference type="AlphaFoldDB" id="A0A1M7UXP0"/>
<sequence length="80" mass="9249">MNERIARVRAHQRNIERYEGLLKSCLTEIELRFVNQRLLEERKSLAMLQLMNPSDPVEMIQLPLPDAVAVAATARFRSEA</sequence>
<accession>A0A1M7UXP0</accession>
<dbReference type="Proteomes" id="UP000184096">
    <property type="component" value="Chromosome I"/>
</dbReference>
<gene>
    <name evidence="1" type="ORF">SAMN05444170_7373</name>
</gene>
<dbReference type="EMBL" id="LT670849">
    <property type="protein sequence ID" value="SHN87801.1"/>
    <property type="molecule type" value="Genomic_DNA"/>
</dbReference>
<reference evidence="2" key="1">
    <citation type="submission" date="2016-11" db="EMBL/GenBank/DDBJ databases">
        <authorList>
            <person name="Varghese N."/>
            <person name="Submissions S."/>
        </authorList>
    </citation>
    <scope>NUCLEOTIDE SEQUENCE [LARGE SCALE GENOMIC DNA]</scope>
    <source>
        <strain evidence="2">GAS401</strain>
    </source>
</reference>
<dbReference type="OrthoDB" id="8243639at2"/>
<name>A0A1M7UXP0_9BRAD</name>
<keyword evidence="2" id="KW-1185">Reference proteome</keyword>
<protein>
    <submittedName>
        <fullName evidence="1">Uncharacterized protein</fullName>
    </submittedName>
</protein>
<organism evidence="1 2">
    <name type="scientific">Bradyrhizobium erythrophlei</name>
    <dbReference type="NCBI Taxonomy" id="1437360"/>
    <lineage>
        <taxon>Bacteria</taxon>
        <taxon>Pseudomonadati</taxon>
        <taxon>Pseudomonadota</taxon>
        <taxon>Alphaproteobacteria</taxon>
        <taxon>Hyphomicrobiales</taxon>
        <taxon>Nitrobacteraceae</taxon>
        <taxon>Bradyrhizobium</taxon>
    </lineage>
</organism>
<dbReference type="RefSeq" id="WP_156898888.1">
    <property type="nucleotide sequence ID" value="NZ_LT670849.1"/>
</dbReference>
<proteinExistence type="predicted"/>
<evidence type="ECO:0000313" key="2">
    <source>
        <dbReference type="Proteomes" id="UP000184096"/>
    </source>
</evidence>
<evidence type="ECO:0000313" key="1">
    <source>
        <dbReference type="EMBL" id="SHN87801.1"/>
    </source>
</evidence>